<proteinExistence type="predicted"/>
<dbReference type="EMBL" id="KN831801">
    <property type="protein sequence ID" value="KIM36966.1"/>
    <property type="molecule type" value="Genomic_DNA"/>
</dbReference>
<dbReference type="HOGENOM" id="CLU_043415_0_0_1"/>
<reference evidence="1 2" key="1">
    <citation type="submission" date="2014-04" db="EMBL/GenBank/DDBJ databases">
        <authorList>
            <consortium name="DOE Joint Genome Institute"/>
            <person name="Kuo A."/>
            <person name="Gay G."/>
            <person name="Dore J."/>
            <person name="Kohler A."/>
            <person name="Nagy L.G."/>
            <person name="Floudas D."/>
            <person name="Copeland A."/>
            <person name="Barry K.W."/>
            <person name="Cichocki N."/>
            <person name="Veneault-Fourrey C."/>
            <person name="LaButti K."/>
            <person name="Lindquist E.A."/>
            <person name="Lipzen A."/>
            <person name="Lundell T."/>
            <person name="Morin E."/>
            <person name="Murat C."/>
            <person name="Sun H."/>
            <person name="Tunlid A."/>
            <person name="Henrissat B."/>
            <person name="Grigoriev I.V."/>
            <person name="Hibbett D.S."/>
            <person name="Martin F."/>
            <person name="Nordberg H.P."/>
            <person name="Cantor M.N."/>
            <person name="Hua S.X."/>
        </authorList>
    </citation>
    <scope>NUCLEOTIDE SEQUENCE [LARGE SCALE GENOMIC DNA]</scope>
    <source>
        <strain evidence="2">h7</strain>
    </source>
</reference>
<dbReference type="Proteomes" id="UP000053424">
    <property type="component" value="Unassembled WGS sequence"/>
</dbReference>
<protein>
    <recommendedName>
        <fullName evidence="3">F-box domain-containing protein</fullName>
    </recommendedName>
</protein>
<dbReference type="AlphaFoldDB" id="A0A0C3BZU4"/>
<evidence type="ECO:0000313" key="1">
    <source>
        <dbReference type="EMBL" id="KIM36966.1"/>
    </source>
</evidence>
<accession>A0A0C3BZU4</accession>
<dbReference type="OrthoDB" id="2992500at2759"/>
<name>A0A0C3BZU4_HEBCY</name>
<dbReference type="Gene3D" id="3.80.10.10">
    <property type="entry name" value="Ribonuclease Inhibitor"/>
    <property type="match status" value="1"/>
</dbReference>
<dbReference type="InterPro" id="IPR032675">
    <property type="entry name" value="LRR_dom_sf"/>
</dbReference>
<evidence type="ECO:0000313" key="2">
    <source>
        <dbReference type="Proteomes" id="UP000053424"/>
    </source>
</evidence>
<keyword evidence="2" id="KW-1185">Reference proteome</keyword>
<evidence type="ECO:0008006" key="3">
    <source>
        <dbReference type="Google" id="ProtNLM"/>
    </source>
</evidence>
<gene>
    <name evidence="1" type="ORF">M413DRAFT_448863</name>
</gene>
<organism evidence="1 2">
    <name type="scientific">Hebeloma cylindrosporum</name>
    <dbReference type="NCBI Taxonomy" id="76867"/>
    <lineage>
        <taxon>Eukaryota</taxon>
        <taxon>Fungi</taxon>
        <taxon>Dikarya</taxon>
        <taxon>Basidiomycota</taxon>
        <taxon>Agaricomycotina</taxon>
        <taxon>Agaricomycetes</taxon>
        <taxon>Agaricomycetidae</taxon>
        <taxon>Agaricales</taxon>
        <taxon>Agaricineae</taxon>
        <taxon>Hymenogastraceae</taxon>
        <taxon>Hebeloma</taxon>
    </lineage>
</organism>
<sequence>MDITRRASDKILLSIFAYVMDPPSILPPSAGDPCLVLLAVCSRWRQIILHSRNRWTNLVISPTVSSNRFNGDVEFNRCWLNVDIQRRSGYWLEVRILHFKKPLASGQNGGIQNTSPGEINILEDIVLPAAMRTKYLSLPLCCNRAAESFLSNPPGHFYFLENIEISLPRCHEPDPGTGATKFSKPVTVFQNLPFLRSASITINNTLDPLTLLLPWHQLTTINMAYTTISPRTFFVILSKAFPSLSAGFFTINFTTKNRLSSSFIKKNRITIITSLKVEHLHLRLIDPSLDHHLFTLIRFPALVTLRVDLSDSNAGWMMGMFHPILCSSSATLRNLTFFDLKGFGHNIPRPMEQDLDYIFALLPMVRRLRLPFGLYIPNPTMELISMGMLLPSLEALDVTSPTGLEILTMVKERNELAYLRSGLVGSSNAALRADYHAPPRFSEIILWTSKSQEKWVTNRKVLVRSRSSSENTQFTIHYVDQSLF</sequence>
<reference evidence="2" key="2">
    <citation type="submission" date="2015-01" db="EMBL/GenBank/DDBJ databases">
        <title>Evolutionary Origins and Diversification of the Mycorrhizal Mutualists.</title>
        <authorList>
            <consortium name="DOE Joint Genome Institute"/>
            <consortium name="Mycorrhizal Genomics Consortium"/>
            <person name="Kohler A."/>
            <person name="Kuo A."/>
            <person name="Nagy L.G."/>
            <person name="Floudas D."/>
            <person name="Copeland A."/>
            <person name="Barry K.W."/>
            <person name="Cichocki N."/>
            <person name="Veneault-Fourrey C."/>
            <person name="LaButti K."/>
            <person name="Lindquist E.A."/>
            <person name="Lipzen A."/>
            <person name="Lundell T."/>
            <person name="Morin E."/>
            <person name="Murat C."/>
            <person name="Riley R."/>
            <person name="Ohm R."/>
            <person name="Sun H."/>
            <person name="Tunlid A."/>
            <person name="Henrissat B."/>
            <person name="Grigoriev I.V."/>
            <person name="Hibbett D.S."/>
            <person name="Martin F."/>
        </authorList>
    </citation>
    <scope>NUCLEOTIDE SEQUENCE [LARGE SCALE GENOMIC DNA]</scope>
    <source>
        <strain evidence="2">h7</strain>
    </source>
</reference>
<dbReference type="STRING" id="686832.A0A0C3BZU4"/>